<reference evidence="7" key="1">
    <citation type="submission" date="2007-02" db="EMBL/GenBank/DDBJ databases">
        <title>Complete sequence of Pyrobaculum calidifontis JCM 11548.</title>
        <authorList>
            <consortium name="US DOE Joint Genome Institute"/>
            <person name="Copeland A."/>
            <person name="Lucas S."/>
            <person name="Lapidus A."/>
            <person name="Barry K."/>
            <person name="Glavina del Rio T."/>
            <person name="Dalin E."/>
            <person name="Tice H."/>
            <person name="Pitluck S."/>
            <person name="Chain P."/>
            <person name="Malfatti S."/>
            <person name="Shin M."/>
            <person name="Vergez L."/>
            <person name="Schmutz J."/>
            <person name="Larimer F."/>
            <person name="Land M."/>
            <person name="Hauser L."/>
            <person name="Kyrpides N."/>
            <person name="Mikhailova N."/>
            <person name="Cozen A.E."/>
            <person name="Fitz-Gibbon S.T."/>
            <person name="House C.H."/>
            <person name="Saltikov C."/>
            <person name="Lowe T.M."/>
            <person name="Richardson P."/>
        </authorList>
    </citation>
    <scope>NUCLEOTIDE SEQUENCE [LARGE SCALE GENOMIC DNA]</scope>
    <source>
        <strain evidence="7">JCM 11548</strain>
    </source>
</reference>
<dbReference type="RefSeq" id="WP_011850622.1">
    <property type="nucleotide sequence ID" value="NC_009073.1"/>
</dbReference>
<feature type="binding site" evidence="3">
    <location>
        <position position="85"/>
    </location>
    <ligand>
        <name>Cu cation</name>
        <dbReference type="ChEBI" id="CHEBI:23378"/>
    </ligand>
</feature>
<feature type="binding site" evidence="3">
    <location>
        <position position="89"/>
    </location>
    <ligand>
        <name>Cu cation</name>
        <dbReference type="ChEBI" id="CHEBI:23378"/>
    </ligand>
</feature>
<dbReference type="HOGENOM" id="CLU_050131_4_0_2"/>
<dbReference type="AlphaFoldDB" id="A3MXJ7"/>
<name>A3MXJ7_PYRCJ</name>
<dbReference type="GO" id="GO:0046872">
    <property type="term" value="F:metal ion binding"/>
    <property type="evidence" value="ECO:0007669"/>
    <property type="project" value="UniProtKB-KW"/>
</dbReference>
<dbReference type="GeneID" id="4909741"/>
<organism evidence="7 8">
    <name type="scientific">Pyrobaculum calidifontis (strain DSM 21063 / JCM 11548 / VA1)</name>
    <dbReference type="NCBI Taxonomy" id="410359"/>
    <lineage>
        <taxon>Archaea</taxon>
        <taxon>Thermoproteota</taxon>
        <taxon>Thermoprotei</taxon>
        <taxon>Thermoproteales</taxon>
        <taxon>Thermoproteaceae</taxon>
        <taxon>Pyrobaculum</taxon>
    </lineage>
</organism>
<keyword evidence="5" id="KW-1133">Transmembrane helix</keyword>
<dbReference type="PROSITE" id="PS51352">
    <property type="entry name" value="THIOREDOXIN_2"/>
    <property type="match status" value="1"/>
</dbReference>
<evidence type="ECO:0000313" key="8">
    <source>
        <dbReference type="Proteomes" id="UP000001431"/>
    </source>
</evidence>
<gene>
    <name evidence="7" type="ordered locus">Pcal_1948</name>
</gene>
<dbReference type="InterPro" id="IPR013766">
    <property type="entry name" value="Thioredoxin_domain"/>
</dbReference>
<evidence type="ECO:0000256" key="5">
    <source>
        <dbReference type="SAM" id="Phobius"/>
    </source>
</evidence>
<evidence type="ECO:0000256" key="3">
    <source>
        <dbReference type="PIRSR" id="PIRSR603782-1"/>
    </source>
</evidence>
<dbReference type="InterPro" id="IPR003782">
    <property type="entry name" value="SCO1/SenC"/>
</dbReference>
<feature type="transmembrane region" description="Helical" evidence="5">
    <location>
        <begin position="225"/>
        <end position="245"/>
    </location>
</feature>
<evidence type="ECO:0000313" key="7">
    <source>
        <dbReference type="EMBL" id="ABO09364.1"/>
    </source>
</evidence>
<keyword evidence="5" id="KW-0812">Transmembrane</keyword>
<evidence type="ECO:0000256" key="2">
    <source>
        <dbReference type="ARBA" id="ARBA00023008"/>
    </source>
</evidence>
<protein>
    <submittedName>
        <fullName evidence="7">Electron transport protein SCO1/SenC</fullName>
    </submittedName>
</protein>
<dbReference type="Pfam" id="PF02630">
    <property type="entry name" value="SCO1-SenC"/>
    <property type="match status" value="1"/>
</dbReference>
<evidence type="ECO:0000259" key="6">
    <source>
        <dbReference type="PROSITE" id="PS51352"/>
    </source>
</evidence>
<keyword evidence="5" id="KW-0472">Membrane</keyword>
<evidence type="ECO:0000256" key="1">
    <source>
        <dbReference type="ARBA" id="ARBA00010996"/>
    </source>
</evidence>
<feature type="domain" description="Thioredoxin" evidence="6">
    <location>
        <begin position="47"/>
        <end position="204"/>
    </location>
</feature>
<dbReference type="KEGG" id="pcl:Pcal_1948"/>
<keyword evidence="4" id="KW-1015">Disulfide bond</keyword>
<dbReference type="CDD" id="cd02968">
    <property type="entry name" value="SCO"/>
    <property type="match status" value="1"/>
</dbReference>
<sequence>MSTRSLILLAVAIVLPFVVALVMQSGQTTAEEHSGLFERIVPTCYIPGQEPAAADFTLVDQFNRTVTLSELWSRPVLITFTYSWCPDVCPTMHLVLNRTLPMIRGYIGAVLDVSLDPERDTPRRLYAYSTGNRYNWTFLTGDPKTLERVWSAYGVYRYVEQRPTGPYIVHSVDWIVVKDGKILGRVRGLPSPETLAKYLIDIAERRCGYSAPTPTSQPTTATPPAISTTLIMITAVGAAVVAALAKRR</sequence>
<keyword evidence="3" id="KW-0479">Metal-binding</keyword>
<accession>A3MXJ7</accession>
<feature type="disulfide bond" description="Redox-active" evidence="4">
    <location>
        <begin position="85"/>
        <end position="89"/>
    </location>
</feature>
<dbReference type="eggNOG" id="arCOG00313">
    <property type="taxonomic scope" value="Archaea"/>
</dbReference>
<evidence type="ECO:0000256" key="4">
    <source>
        <dbReference type="PIRSR" id="PIRSR603782-2"/>
    </source>
</evidence>
<dbReference type="OrthoDB" id="27579at2157"/>
<dbReference type="EMBL" id="CP000561">
    <property type="protein sequence ID" value="ABO09364.1"/>
    <property type="molecule type" value="Genomic_DNA"/>
</dbReference>
<comment type="similarity">
    <text evidence="1">Belongs to the SCO1/2 family.</text>
</comment>
<dbReference type="InterPro" id="IPR036249">
    <property type="entry name" value="Thioredoxin-like_sf"/>
</dbReference>
<dbReference type="STRING" id="410359.Pcal_1948"/>
<keyword evidence="8" id="KW-1185">Reference proteome</keyword>
<dbReference type="PANTHER" id="PTHR12151">
    <property type="entry name" value="ELECTRON TRANSPORT PROTIN SCO1/SENC FAMILY MEMBER"/>
    <property type="match status" value="1"/>
</dbReference>
<feature type="binding site" evidence="3">
    <location>
        <position position="170"/>
    </location>
    <ligand>
        <name>Cu cation</name>
        <dbReference type="ChEBI" id="CHEBI:23378"/>
    </ligand>
</feature>
<dbReference type="SUPFAM" id="SSF52833">
    <property type="entry name" value="Thioredoxin-like"/>
    <property type="match status" value="1"/>
</dbReference>
<dbReference type="PANTHER" id="PTHR12151:SF25">
    <property type="entry name" value="LINALOOL DEHYDRATASE_ISOMERASE DOMAIN-CONTAINING PROTEIN"/>
    <property type="match status" value="1"/>
</dbReference>
<dbReference type="Gene3D" id="3.40.30.10">
    <property type="entry name" value="Glutaredoxin"/>
    <property type="match status" value="1"/>
</dbReference>
<keyword evidence="2 3" id="KW-0186">Copper</keyword>
<proteinExistence type="inferred from homology"/>
<dbReference type="Proteomes" id="UP000001431">
    <property type="component" value="Chromosome"/>
</dbReference>